<dbReference type="PANTHER" id="PTHR20958:SF6">
    <property type="entry name" value="GLYCINE N-ACYLTRANSFERASE-LIKE PROTEIN"/>
    <property type="match status" value="1"/>
</dbReference>
<keyword evidence="3" id="KW-1185">Reference proteome</keyword>
<feature type="domain" description="N-acetyltransferase" evidence="1">
    <location>
        <begin position="189"/>
        <end position="323"/>
    </location>
</feature>
<reference evidence="2" key="1">
    <citation type="submission" date="2021-01" db="EMBL/GenBank/DDBJ databases">
        <title>Metabolic potential, ecology and presence of endohyphal bacteria is reflected in genomic diversity of Mucoromycotina.</title>
        <authorList>
            <person name="Muszewska A."/>
            <person name="Okrasinska A."/>
            <person name="Steczkiewicz K."/>
            <person name="Drgas O."/>
            <person name="Orlowska M."/>
            <person name="Perlinska-Lenart U."/>
            <person name="Aleksandrzak-Piekarczyk T."/>
            <person name="Szatraj K."/>
            <person name="Zielenkiewicz U."/>
            <person name="Pilsyk S."/>
            <person name="Malc E."/>
            <person name="Mieczkowski P."/>
            <person name="Kruszewska J.S."/>
            <person name="Biernat P."/>
            <person name="Pawlowska J."/>
        </authorList>
    </citation>
    <scope>NUCLEOTIDE SEQUENCE</scope>
    <source>
        <strain evidence="2">WA0000018081</strain>
    </source>
</reference>
<dbReference type="AlphaFoldDB" id="A0A8H7SUV5"/>
<dbReference type="OrthoDB" id="272266at2759"/>
<dbReference type="InterPro" id="IPR016181">
    <property type="entry name" value="Acyl_CoA_acyltransferase"/>
</dbReference>
<gene>
    <name evidence="2" type="ORF">INT48_000471</name>
</gene>
<evidence type="ECO:0000313" key="2">
    <source>
        <dbReference type="EMBL" id="KAG2234568.1"/>
    </source>
</evidence>
<proteinExistence type="predicted"/>
<organism evidence="2 3">
    <name type="scientific">Thamnidium elegans</name>
    <dbReference type="NCBI Taxonomy" id="101142"/>
    <lineage>
        <taxon>Eukaryota</taxon>
        <taxon>Fungi</taxon>
        <taxon>Fungi incertae sedis</taxon>
        <taxon>Mucoromycota</taxon>
        <taxon>Mucoromycotina</taxon>
        <taxon>Mucoromycetes</taxon>
        <taxon>Mucorales</taxon>
        <taxon>Mucorineae</taxon>
        <taxon>Mucoraceae</taxon>
        <taxon>Thamnidium</taxon>
    </lineage>
</organism>
<comment type="caution">
    <text evidence="2">The sequence shown here is derived from an EMBL/GenBank/DDBJ whole genome shotgun (WGS) entry which is preliminary data.</text>
</comment>
<dbReference type="InterPro" id="IPR053225">
    <property type="entry name" value="Acyl-CoA_N-acyltransferase"/>
</dbReference>
<dbReference type="PROSITE" id="PS51186">
    <property type="entry name" value="GNAT"/>
    <property type="match status" value="1"/>
</dbReference>
<dbReference type="GO" id="GO:0016747">
    <property type="term" value="F:acyltransferase activity, transferring groups other than amino-acyl groups"/>
    <property type="evidence" value="ECO:0007669"/>
    <property type="project" value="InterPro"/>
</dbReference>
<dbReference type="PANTHER" id="PTHR20958">
    <property type="entry name" value="GLYCINE N-ACYLTRANSFERASE-LIKE PROTEIN"/>
    <property type="match status" value="1"/>
</dbReference>
<name>A0A8H7SUV5_9FUNG</name>
<evidence type="ECO:0000313" key="3">
    <source>
        <dbReference type="Proteomes" id="UP000613177"/>
    </source>
</evidence>
<protein>
    <recommendedName>
        <fullName evidence="1">N-acetyltransferase domain-containing protein</fullName>
    </recommendedName>
</protein>
<dbReference type="EMBL" id="JAEPRE010000050">
    <property type="protein sequence ID" value="KAG2234568.1"/>
    <property type="molecule type" value="Genomic_DNA"/>
</dbReference>
<dbReference type="InterPro" id="IPR000182">
    <property type="entry name" value="GNAT_dom"/>
</dbReference>
<dbReference type="Proteomes" id="UP000613177">
    <property type="component" value="Unassembled WGS sequence"/>
</dbReference>
<dbReference type="SUPFAM" id="SSF55729">
    <property type="entry name" value="Acyl-CoA N-acyltransferases (Nat)"/>
    <property type="match status" value="1"/>
</dbReference>
<evidence type="ECO:0000259" key="1">
    <source>
        <dbReference type="PROSITE" id="PS51186"/>
    </source>
</evidence>
<sequence>MTLYQFSLQEYSAQLQELLVNSGPSTTSLLGWFIGAGFFELDSVTECDIWTSDSKPFQSADPVVWIFDNKEGTRVYVTSEAVLDLGQFTTEAIELSKTEDYGEGTLPNYFTDPQLEILYNKSKAILKPVMKEYKNTVKSDAVFFHGINQLWSSIIYKIWNVPSATPCFKFVKPSSSFDAEKTIVLPKDMKLTNLEKSDIEKVQSSNKIPYETRYIEDSIRISSAIRKVDNNELVAWGMTHRNFLVGSLHVVPECRRKGYAEVILRDLCRQYKGFFESKFPHGTTKELYFSAAVEKPNVASASRFKKSGWTRFGLGNTWFLASK</sequence>
<accession>A0A8H7SUV5</accession>
<dbReference type="Gene3D" id="3.40.630.30">
    <property type="match status" value="1"/>
</dbReference>